<dbReference type="Proteomes" id="UP000060487">
    <property type="component" value="Unassembled WGS sequence"/>
</dbReference>
<keyword evidence="2 5" id="KW-0645">Protease</keyword>
<dbReference type="EC" id="3.4.21.62" evidence="10"/>
<evidence type="ECO:0000313" key="11">
    <source>
        <dbReference type="Proteomes" id="UP000060487"/>
    </source>
</evidence>
<dbReference type="SUPFAM" id="SSF52743">
    <property type="entry name" value="Subtilisin-like"/>
    <property type="match status" value="1"/>
</dbReference>
<dbReference type="InterPro" id="IPR044060">
    <property type="entry name" value="Bacterial_rp_domain"/>
</dbReference>
<reference evidence="10 11" key="1">
    <citation type="submission" date="2015-11" db="EMBL/GenBank/DDBJ databases">
        <authorList>
            <person name="Lin W."/>
        </authorList>
    </citation>
    <scope>NUCLEOTIDE SEQUENCE [LARGE SCALE GENOMIC DNA]</scope>
    <source>
        <strain evidence="10 11">HCH-1</strain>
    </source>
</reference>
<dbReference type="InterPro" id="IPR022398">
    <property type="entry name" value="Peptidase_S8_His-AS"/>
</dbReference>
<feature type="chain" id="PRO_5046265938" evidence="7">
    <location>
        <begin position="30"/>
        <end position="780"/>
    </location>
</feature>
<feature type="domain" description="Peptidase S8/S53" evidence="8">
    <location>
        <begin position="166"/>
        <end position="443"/>
    </location>
</feature>
<protein>
    <submittedName>
        <fullName evidence="10">Peptidase S8 and S53 subtilisin kexin sedolisin</fullName>
        <ecNumber evidence="10">3.4.21.62</ecNumber>
    </submittedName>
</protein>
<evidence type="ECO:0000256" key="3">
    <source>
        <dbReference type="ARBA" id="ARBA00022801"/>
    </source>
</evidence>
<dbReference type="EMBL" id="LNQR01000004">
    <property type="protein sequence ID" value="KWT94643.1"/>
    <property type="molecule type" value="Genomic_DNA"/>
</dbReference>
<dbReference type="PRINTS" id="PR00723">
    <property type="entry name" value="SUBTILISIN"/>
</dbReference>
<dbReference type="PROSITE" id="PS00138">
    <property type="entry name" value="SUBTILASE_SER"/>
    <property type="match status" value="1"/>
</dbReference>
<dbReference type="InterPro" id="IPR023828">
    <property type="entry name" value="Peptidase_S8_Ser-AS"/>
</dbReference>
<gene>
    <name evidence="10" type="ORF">ASN18_0182</name>
</gene>
<organism evidence="10 11">
    <name type="scientific">Candidatus Magnetominusculus xianensis</name>
    <dbReference type="NCBI Taxonomy" id="1748249"/>
    <lineage>
        <taxon>Bacteria</taxon>
        <taxon>Pseudomonadati</taxon>
        <taxon>Nitrospirota</taxon>
        <taxon>Nitrospiria</taxon>
        <taxon>Nitrospirales</taxon>
        <taxon>Nitrospiraceae</taxon>
        <taxon>Candidatus Magnetominusculus</taxon>
    </lineage>
</organism>
<evidence type="ECO:0000256" key="7">
    <source>
        <dbReference type="SAM" id="SignalP"/>
    </source>
</evidence>
<evidence type="ECO:0000259" key="9">
    <source>
        <dbReference type="Pfam" id="PF18998"/>
    </source>
</evidence>
<keyword evidence="4 5" id="KW-0720">Serine protease</keyword>
<keyword evidence="3 5" id="KW-0378">Hydrolase</keyword>
<evidence type="ECO:0000313" key="10">
    <source>
        <dbReference type="EMBL" id="KWT94643.1"/>
    </source>
</evidence>
<evidence type="ECO:0000256" key="6">
    <source>
        <dbReference type="RuleBase" id="RU003355"/>
    </source>
</evidence>
<comment type="similarity">
    <text evidence="1 5 6">Belongs to the peptidase S8 family.</text>
</comment>
<evidence type="ECO:0000256" key="2">
    <source>
        <dbReference type="ARBA" id="ARBA00022670"/>
    </source>
</evidence>
<dbReference type="InterPro" id="IPR000209">
    <property type="entry name" value="Peptidase_S8/S53_dom"/>
</dbReference>
<evidence type="ECO:0000256" key="4">
    <source>
        <dbReference type="ARBA" id="ARBA00022825"/>
    </source>
</evidence>
<feature type="active site" description="Charge relay system" evidence="5">
    <location>
        <position position="175"/>
    </location>
</feature>
<dbReference type="InterPro" id="IPR023827">
    <property type="entry name" value="Peptidase_S8_Asp-AS"/>
</dbReference>
<dbReference type="RefSeq" id="WP_085050714.1">
    <property type="nucleotide sequence ID" value="NZ_LNQR01000004.1"/>
</dbReference>
<evidence type="ECO:0000256" key="5">
    <source>
        <dbReference type="PROSITE-ProRule" id="PRU01240"/>
    </source>
</evidence>
<feature type="domain" description="Bacterial repeat" evidence="9">
    <location>
        <begin position="557"/>
        <end position="633"/>
    </location>
</feature>
<dbReference type="Gene3D" id="3.40.50.200">
    <property type="entry name" value="Peptidase S8/S53 domain"/>
    <property type="match status" value="1"/>
</dbReference>
<feature type="domain" description="Bacterial repeat" evidence="9">
    <location>
        <begin position="474"/>
        <end position="551"/>
    </location>
</feature>
<dbReference type="Pfam" id="PF00082">
    <property type="entry name" value="Peptidase_S8"/>
    <property type="match status" value="1"/>
</dbReference>
<keyword evidence="7" id="KW-0732">Signal</keyword>
<comment type="caution">
    <text evidence="10">The sequence shown here is derived from an EMBL/GenBank/DDBJ whole genome shotgun (WGS) entry which is preliminary data.</text>
</comment>
<dbReference type="InterPro" id="IPR050131">
    <property type="entry name" value="Peptidase_S8_subtilisin-like"/>
</dbReference>
<dbReference type="PROSITE" id="PS51892">
    <property type="entry name" value="SUBTILASE"/>
    <property type="match status" value="1"/>
</dbReference>
<sequence length="780" mass="80580">MKTWKQCSRGILLLMVFCLSALAPLSVSAGELSAQYKNKIATDGGYESLVLQADSSGSIRIIVKVEAAFQPVGSLSVAEAEEQARSISRAQDQVMGQLTSVNVFSHYKYQYIPHIAMTVDRNALDAVLAITEVISVEEDKLASPTQVNWDISKVGAPAAWSSGYDGTGYVVAILDTGVDNTHPILTGKVVSEACYSTTDSSSSSSSLCPGGVTSSTSSGCAMPYAGSCPSGKCDHGTHVAGSAAGQNTGQSSGVAKGANIIAIQIFSLFNSSSYCTTTPCVLTWDSDQIKGLERVYALKGTYSIAAANLSIGSGKYTSNCDSQNSGMKAAIDNLRSSGIATVIAAGNDKYTDGLNSPGCISTAVSVGATDSSDAVASYSNSASFLNLLAPGSSILSSIPNGGYGTWNGTSMATPHVAGAWAVLKQAKPSASVADLLNALISTGVSITDSRNGITKPRIQVDAALNSLTSGYSITVTKSGTGTGTITSKPAGISCGSTCSSTFSSGAGVYLIAAADSGSTFSGFTGCDTSYGNGCYLLMSSAKNVTATFTKSTTYAVSVTKSGTGTGTITSKPAGISCGSTCSSSFTSGSGVYLTAAADAGSTFTGFTGCDTANSNGCYLSMSSAKSVTAAFTSSGTSDFNLASDAINAFYNQYPSYFGTKSGGITTGSDASGTYYIQWFTNGRAIIAWTDGYLYWWDGSSWTSYSVWNPAISASAWINWIYNKHASYFGTKSGGIISGTNSSGTYYIQWFINGRAIIAWTDGYMWYWDGSATYNLGYTWK</sequence>
<dbReference type="InterPro" id="IPR015500">
    <property type="entry name" value="Peptidase_S8_subtilisin-rel"/>
</dbReference>
<dbReference type="GO" id="GO:0004252">
    <property type="term" value="F:serine-type endopeptidase activity"/>
    <property type="evidence" value="ECO:0007669"/>
    <property type="project" value="UniProtKB-EC"/>
</dbReference>
<feature type="active site" description="Charge relay system" evidence="5">
    <location>
        <position position="235"/>
    </location>
</feature>
<keyword evidence="11" id="KW-1185">Reference proteome</keyword>
<dbReference type="PROSITE" id="PS00136">
    <property type="entry name" value="SUBTILASE_ASP"/>
    <property type="match status" value="1"/>
</dbReference>
<feature type="active site" description="Charge relay system" evidence="5">
    <location>
        <position position="410"/>
    </location>
</feature>
<evidence type="ECO:0000259" key="8">
    <source>
        <dbReference type="Pfam" id="PF00082"/>
    </source>
</evidence>
<dbReference type="InterPro" id="IPR036852">
    <property type="entry name" value="Peptidase_S8/S53_dom_sf"/>
</dbReference>
<feature type="signal peptide" evidence="7">
    <location>
        <begin position="1"/>
        <end position="29"/>
    </location>
</feature>
<dbReference type="PROSITE" id="PS00137">
    <property type="entry name" value="SUBTILASE_HIS"/>
    <property type="match status" value="1"/>
</dbReference>
<dbReference type="PANTHER" id="PTHR43806">
    <property type="entry name" value="PEPTIDASE S8"/>
    <property type="match status" value="1"/>
</dbReference>
<proteinExistence type="inferred from homology"/>
<accession>A0ABR5SJK2</accession>
<dbReference type="PANTHER" id="PTHR43806:SF11">
    <property type="entry name" value="CEREVISIN-RELATED"/>
    <property type="match status" value="1"/>
</dbReference>
<name>A0ABR5SJK2_9BACT</name>
<evidence type="ECO:0000256" key="1">
    <source>
        <dbReference type="ARBA" id="ARBA00011073"/>
    </source>
</evidence>
<dbReference type="Pfam" id="PF18998">
    <property type="entry name" value="Flg_new_2"/>
    <property type="match status" value="2"/>
</dbReference>